<dbReference type="EMBL" id="CP059674">
    <property type="protein sequence ID" value="QMT98236.1"/>
    <property type="molecule type" value="Genomic_DNA"/>
</dbReference>
<dbReference type="RefSeq" id="WP_182078523.1">
    <property type="nucleotide sequence ID" value="NZ_CP059674.1"/>
</dbReference>
<feature type="transmembrane region" description="Helical" evidence="1">
    <location>
        <begin position="98"/>
        <end position="131"/>
    </location>
</feature>
<evidence type="ECO:0000313" key="3">
    <source>
        <dbReference type="Proteomes" id="UP000514704"/>
    </source>
</evidence>
<keyword evidence="1" id="KW-1133">Transmembrane helix</keyword>
<evidence type="ECO:0000256" key="1">
    <source>
        <dbReference type="SAM" id="Phobius"/>
    </source>
</evidence>
<protein>
    <submittedName>
        <fullName evidence="2">Uncharacterized protein</fullName>
    </submittedName>
</protein>
<keyword evidence="1" id="KW-0472">Membrane</keyword>
<accession>A0A7D7Y5F4</accession>
<proteinExistence type="predicted"/>
<keyword evidence="3" id="KW-1185">Reference proteome</keyword>
<dbReference type="Proteomes" id="UP000514704">
    <property type="component" value="Chromosome"/>
</dbReference>
<dbReference type="KEGG" id="mtuy:H3143_01875"/>
<feature type="transmembrane region" description="Helical" evidence="1">
    <location>
        <begin position="50"/>
        <end position="78"/>
    </location>
</feature>
<keyword evidence="1" id="KW-0812">Transmembrane</keyword>
<sequence length="188" mass="20261">MENNESKISGTNNDLKQVDTIKPRQEFQNPRSVDLNEFLRRYTSRVHKPMIVFFALHIVAFLLLIIAVATAAGGVAAGSRSSSSMSGEEFFSGHPANALIAGGIFVTISYAIFGIVSFALFIIFIIGIVYTADKKVDGLMPSMILFVVALFAPFLGTILGLVATIMAKKNIENAIAQAKGNVAPEHLI</sequence>
<gene>
    <name evidence="2" type="ORF">H3143_01875</name>
</gene>
<feature type="transmembrane region" description="Helical" evidence="1">
    <location>
        <begin position="143"/>
        <end position="167"/>
    </location>
</feature>
<dbReference type="AlphaFoldDB" id="A0A7D7Y5F4"/>
<reference evidence="2 3" key="1">
    <citation type="journal article" date="2017" name="Int. J. Syst. Evol. Microbiol.">
        <title>Mycoplasma tullyi sp. nov., isolated from penguins of the genus Spheniscus.</title>
        <authorList>
            <person name="Yavari C.A."/>
            <person name="Ramirez A.S."/>
            <person name="Nicholas R.A.J."/>
            <person name="Radford A.D."/>
            <person name="Darby A.C."/>
            <person name="Bradbury J.M."/>
        </authorList>
    </citation>
    <scope>NUCLEOTIDE SEQUENCE [LARGE SCALE GENOMIC DNA]</scope>
    <source>
        <strain evidence="2 3">56A97T</strain>
    </source>
</reference>
<evidence type="ECO:0000313" key="2">
    <source>
        <dbReference type="EMBL" id="QMT98236.1"/>
    </source>
</evidence>
<name>A0A7D7Y5F4_9MOLU</name>
<organism evidence="2 3">
    <name type="scientific">Mycoplasma tullyi</name>
    <dbReference type="NCBI Taxonomy" id="1612150"/>
    <lineage>
        <taxon>Bacteria</taxon>
        <taxon>Bacillati</taxon>
        <taxon>Mycoplasmatota</taxon>
        <taxon>Mollicutes</taxon>
        <taxon>Mycoplasmataceae</taxon>
        <taxon>Mycoplasma</taxon>
    </lineage>
</organism>